<sequence>MHRSLIKKVLRLGGVDVRRYNRAFDHYASLYEKYNTYTMIPQDYFALNLDLCNAFKDIKGDYVECGVWRGGMSAAIAEVLGNERRVHLFDSFEGLPPAKEIDGKAAMAWQQNVTSPGYYDNCTAEESYAHDAMNLAGHKLYKTYRGWFENTLPTYEKHPIGILRLDGDWYDSIKTCLDNLFPHVVPGGIIILDDYYTWDGCARAVHDYLSATHTPSRVYQWRNTIGYIIKKN</sequence>
<dbReference type="Gene3D" id="3.40.50.150">
    <property type="entry name" value="Vaccinia Virus protein VP39"/>
    <property type="match status" value="1"/>
</dbReference>
<dbReference type="EMBL" id="JBHTKA010000003">
    <property type="protein sequence ID" value="MFD1000115.1"/>
    <property type="molecule type" value="Genomic_DNA"/>
</dbReference>
<dbReference type="InterPro" id="IPR029063">
    <property type="entry name" value="SAM-dependent_MTases_sf"/>
</dbReference>
<accession>A0ABW3K293</accession>
<gene>
    <name evidence="1" type="ORF">ACFQ21_12400</name>
</gene>
<organism evidence="1 2">
    <name type="scientific">Ohtaekwangia kribbensis</name>
    <dbReference type="NCBI Taxonomy" id="688913"/>
    <lineage>
        <taxon>Bacteria</taxon>
        <taxon>Pseudomonadati</taxon>
        <taxon>Bacteroidota</taxon>
        <taxon>Cytophagia</taxon>
        <taxon>Cytophagales</taxon>
        <taxon>Fulvivirgaceae</taxon>
        <taxon>Ohtaekwangia</taxon>
    </lineage>
</organism>
<comment type="caution">
    <text evidence="1">The sequence shown here is derived from an EMBL/GenBank/DDBJ whole genome shotgun (WGS) entry which is preliminary data.</text>
</comment>
<proteinExistence type="predicted"/>
<evidence type="ECO:0000313" key="2">
    <source>
        <dbReference type="Proteomes" id="UP001597112"/>
    </source>
</evidence>
<evidence type="ECO:0000313" key="1">
    <source>
        <dbReference type="EMBL" id="MFD1000115.1"/>
    </source>
</evidence>
<reference evidence="2" key="1">
    <citation type="journal article" date="2019" name="Int. J. Syst. Evol. Microbiol.">
        <title>The Global Catalogue of Microorganisms (GCM) 10K type strain sequencing project: providing services to taxonomists for standard genome sequencing and annotation.</title>
        <authorList>
            <consortium name="The Broad Institute Genomics Platform"/>
            <consortium name="The Broad Institute Genome Sequencing Center for Infectious Disease"/>
            <person name="Wu L."/>
            <person name="Ma J."/>
        </authorList>
    </citation>
    <scope>NUCLEOTIDE SEQUENCE [LARGE SCALE GENOMIC DNA]</scope>
    <source>
        <strain evidence="2">CCUG 58938</strain>
    </source>
</reference>
<dbReference type="GO" id="GO:0032259">
    <property type="term" value="P:methylation"/>
    <property type="evidence" value="ECO:0007669"/>
    <property type="project" value="UniProtKB-KW"/>
</dbReference>
<protein>
    <submittedName>
        <fullName evidence="1">TylF/MycF/NovP-related O-methyltransferase</fullName>
        <ecNumber evidence="1">2.1.1.-</ecNumber>
    </submittedName>
</protein>
<dbReference type="Proteomes" id="UP001597112">
    <property type="component" value="Unassembled WGS sequence"/>
</dbReference>
<dbReference type="GO" id="GO:0008168">
    <property type="term" value="F:methyltransferase activity"/>
    <property type="evidence" value="ECO:0007669"/>
    <property type="project" value="UniProtKB-KW"/>
</dbReference>
<name>A0ABW3K293_9BACT</name>
<dbReference type="Pfam" id="PF05711">
    <property type="entry name" value="TylF"/>
    <property type="match status" value="1"/>
</dbReference>
<dbReference type="InterPro" id="IPR008884">
    <property type="entry name" value="TylF_MeTrfase"/>
</dbReference>
<keyword evidence="1" id="KW-0808">Transferase</keyword>
<keyword evidence="1" id="KW-0489">Methyltransferase</keyword>
<dbReference type="PANTHER" id="PTHR40036">
    <property type="entry name" value="MACROCIN O-METHYLTRANSFERASE"/>
    <property type="match status" value="1"/>
</dbReference>
<dbReference type="EC" id="2.1.1.-" evidence="1"/>
<dbReference type="SUPFAM" id="SSF53335">
    <property type="entry name" value="S-adenosyl-L-methionine-dependent methyltransferases"/>
    <property type="match status" value="1"/>
</dbReference>
<keyword evidence="2" id="KW-1185">Reference proteome</keyword>
<dbReference type="PANTHER" id="PTHR40036:SF1">
    <property type="entry name" value="MACROCIN O-METHYLTRANSFERASE"/>
    <property type="match status" value="1"/>
</dbReference>
<dbReference type="RefSeq" id="WP_377579451.1">
    <property type="nucleotide sequence ID" value="NZ_JBHTKA010000003.1"/>
</dbReference>